<gene>
    <name evidence="2" type="ORF">NCGR_LOCUS37316</name>
</gene>
<dbReference type="PROSITE" id="PS50181">
    <property type="entry name" value="FBOX"/>
    <property type="match status" value="1"/>
</dbReference>
<dbReference type="Pfam" id="PF12937">
    <property type="entry name" value="F-box-like"/>
    <property type="match status" value="1"/>
</dbReference>
<dbReference type="Proteomes" id="UP000604825">
    <property type="component" value="Unassembled WGS sequence"/>
</dbReference>
<evidence type="ECO:0000313" key="2">
    <source>
        <dbReference type="EMBL" id="CAD6253692.1"/>
    </source>
</evidence>
<accession>A0A811Q8X6</accession>
<dbReference type="PANTHER" id="PTHR31111">
    <property type="entry name" value="BNAA05G37150D PROTEIN-RELATED"/>
    <property type="match status" value="1"/>
</dbReference>
<protein>
    <recommendedName>
        <fullName evidence="1">F-box domain-containing protein</fullName>
    </recommendedName>
</protein>
<dbReference type="EMBL" id="CAJGYO010000009">
    <property type="protein sequence ID" value="CAD6253692.1"/>
    <property type="molecule type" value="Genomic_DNA"/>
</dbReference>
<dbReference type="SUPFAM" id="SSF81383">
    <property type="entry name" value="F-box domain"/>
    <property type="match status" value="1"/>
</dbReference>
<comment type="caution">
    <text evidence="2">The sequence shown here is derived from an EMBL/GenBank/DDBJ whole genome shotgun (WGS) entry which is preliminary data.</text>
</comment>
<name>A0A811Q8X6_9POAL</name>
<evidence type="ECO:0000313" key="3">
    <source>
        <dbReference type="Proteomes" id="UP000604825"/>
    </source>
</evidence>
<organism evidence="2 3">
    <name type="scientific">Miscanthus lutarioriparius</name>
    <dbReference type="NCBI Taxonomy" id="422564"/>
    <lineage>
        <taxon>Eukaryota</taxon>
        <taxon>Viridiplantae</taxon>
        <taxon>Streptophyta</taxon>
        <taxon>Embryophyta</taxon>
        <taxon>Tracheophyta</taxon>
        <taxon>Spermatophyta</taxon>
        <taxon>Magnoliopsida</taxon>
        <taxon>Liliopsida</taxon>
        <taxon>Poales</taxon>
        <taxon>Poaceae</taxon>
        <taxon>PACMAD clade</taxon>
        <taxon>Panicoideae</taxon>
        <taxon>Andropogonodae</taxon>
        <taxon>Andropogoneae</taxon>
        <taxon>Saccharinae</taxon>
        <taxon>Miscanthus</taxon>
    </lineage>
</organism>
<dbReference type="InterPro" id="IPR001810">
    <property type="entry name" value="F-box_dom"/>
</dbReference>
<dbReference type="PANTHER" id="PTHR31111:SF136">
    <property type="entry name" value="F-BOX ASSOCIATED DOMAIN-CONTAINING PROTEIN"/>
    <property type="match status" value="1"/>
</dbReference>
<sequence>MKAPTTRLARRPFAELPTDVLFTVLLLLSAKELCRLRVVCRAWRSVTCDPHFIRAHAARHQRDLVLVARFLSGPSEERTMLIDLIDQLGKTVKRVASAMDRRQVLTLGGSRRRAWWRDMQSPDMFVCPDSSVVVDGVVYLLRNGVYNGMAALPSAGIVVPPADCVASFDLEREEWRKRLQGPISMGYDDDEDSNDELHPLTIAGANLLWLSSKAL</sequence>
<dbReference type="Gene3D" id="1.20.1280.50">
    <property type="match status" value="1"/>
</dbReference>
<reference evidence="2" key="1">
    <citation type="submission" date="2020-10" db="EMBL/GenBank/DDBJ databases">
        <authorList>
            <person name="Han B."/>
            <person name="Lu T."/>
            <person name="Zhao Q."/>
            <person name="Huang X."/>
            <person name="Zhao Y."/>
        </authorList>
    </citation>
    <scope>NUCLEOTIDE SEQUENCE</scope>
</reference>
<proteinExistence type="predicted"/>
<dbReference type="SMART" id="SM00256">
    <property type="entry name" value="FBOX"/>
    <property type="match status" value="1"/>
</dbReference>
<dbReference type="OrthoDB" id="1631251at2759"/>
<evidence type="ECO:0000259" key="1">
    <source>
        <dbReference type="PROSITE" id="PS50181"/>
    </source>
</evidence>
<feature type="domain" description="F-box" evidence="1">
    <location>
        <begin position="10"/>
        <end position="56"/>
    </location>
</feature>
<dbReference type="InterPro" id="IPR036047">
    <property type="entry name" value="F-box-like_dom_sf"/>
</dbReference>
<keyword evidence="3" id="KW-1185">Reference proteome</keyword>
<dbReference type="AlphaFoldDB" id="A0A811Q8X6"/>